<dbReference type="InterPro" id="IPR015424">
    <property type="entry name" value="PyrdxlP-dep_Trfase"/>
</dbReference>
<sequence length="504" mass="54772">MSAARLEAAPTDALDVFRKLRVEPLINCGGVRTQWGGANPAPEVLAAMAAASEQFVDLDELAEGIGQRLHELTDAPWGVVTSGTTAALALAAAACIAGNNPEYMLRLPRTAGLAHRVAMLEQQRFDYDHALSSVGAEIVTARDLQHLASLLDGSVVLICLLARRGSNPSLEEIAALARTREVPVLVDAAGLSPARPDRWLTAGANLVVYSGGKYLRAPHSTGIVLGDRRLCEAIWRNSAPHQAIGRTMKVGKEEMVGAVVALDRWLNSDTAREERSQWRQRAELICRELAGTPALTMTLIPDTPFVTAPRVRVEWDSSVIPHDSGALRAMLLESRPRILIHDFWCGRFSIVIDPINLTDAEARLVCKTLQRALSMLARTPVADDPAPTVDLSGTWLVRLTFLHGRAEHRLILEQRGRNVTGTHISRFSEGELTGSVAGEHCRLIAKHPQGSLPLYYEFLGRSSDLDLTGTVHLGAASDEHAGPVFQRQFGTAQWRAQRLTPSAS</sequence>
<evidence type="ECO:0000256" key="1">
    <source>
        <dbReference type="ARBA" id="ARBA00001933"/>
    </source>
</evidence>
<keyword evidence="2" id="KW-0663">Pyridoxal phosphate</keyword>
<accession>A0ABS1WYB0</accession>
<evidence type="ECO:0000313" key="4">
    <source>
        <dbReference type="Proteomes" id="UP000661077"/>
    </source>
</evidence>
<name>A0ABS1WYB0_9GAMM</name>
<comment type="caution">
    <text evidence="3">The sequence shown here is derived from an EMBL/GenBank/DDBJ whole genome shotgun (WGS) entry which is preliminary data.</text>
</comment>
<evidence type="ECO:0000256" key="2">
    <source>
        <dbReference type="ARBA" id="ARBA00022898"/>
    </source>
</evidence>
<evidence type="ECO:0008006" key="5">
    <source>
        <dbReference type="Google" id="ProtNLM"/>
    </source>
</evidence>
<dbReference type="Proteomes" id="UP000661077">
    <property type="component" value="Unassembled WGS sequence"/>
</dbReference>
<dbReference type="PANTHER" id="PTHR32328:SF0">
    <property type="entry name" value="L-SERYL-TRNA(SEC) SELENIUM TRANSFERASE"/>
    <property type="match status" value="1"/>
</dbReference>
<organism evidence="3 4">
    <name type="scientific">Steroidobacter gossypii</name>
    <dbReference type="NCBI Taxonomy" id="2805490"/>
    <lineage>
        <taxon>Bacteria</taxon>
        <taxon>Pseudomonadati</taxon>
        <taxon>Pseudomonadota</taxon>
        <taxon>Gammaproteobacteria</taxon>
        <taxon>Steroidobacterales</taxon>
        <taxon>Steroidobacteraceae</taxon>
        <taxon>Steroidobacter</taxon>
    </lineage>
</organism>
<proteinExistence type="predicted"/>
<evidence type="ECO:0000313" key="3">
    <source>
        <dbReference type="EMBL" id="MBM0105961.1"/>
    </source>
</evidence>
<dbReference type="Gene3D" id="3.40.640.10">
    <property type="entry name" value="Type I PLP-dependent aspartate aminotransferase-like (Major domain)"/>
    <property type="match status" value="1"/>
</dbReference>
<dbReference type="SUPFAM" id="SSF53383">
    <property type="entry name" value="PLP-dependent transferases"/>
    <property type="match status" value="1"/>
</dbReference>
<protein>
    <recommendedName>
        <fullName evidence="5">Aminotransferase class V-fold PLP-dependent enzyme</fullName>
    </recommendedName>
</protein>
<reference evidence="3 4" key="1">
    <citation type="journal article" date="2021" name="Int. J. Syst. Evol. Microbiol.">
        <title>Steroidobacter gossypii sp. nov., isolated from soil of cotton cropping field.</title>
        <authorList>
            <person name="Huang R."/>
            <person name="Yang S."/>
            <person name="Zhen C."/>
            <person name="Liu W."/>
        </authorList>
    </citation>
    <scope>NUCLEOTIDE SEQUENCE [LARGE SCALE GENOMIC DNA]</scope>
    <source>
        <strain evidence="3 4">S1-65</strain>
    </source>
</reference>
<dbReference type="EMBL" id="JAEVLS010000003">
    <property type="protein sequence ID" value="MBM0105961.1"/>
    <property type="molecule type" value="Genomic_DNA"/>
</dbReference>
<dbReference type="InterPro" id="IPR015421">
    <property type="entry name" value="PyrdxlP-dep_Trfase_major"/>
</dbReference>
<dbReference type="PANTHER" id="PTHR32328">
    <property type="entry name" value="L-SERYL-TRNA(SEC) SELENIUM TRANSFERASE"/>
    <property type="match status" value="1"/>
</dbReference>
<gene>
    <name evidence="3" type="ORF">JM946_14610</name>
</gene>
<keyword evidence="4" id="KW-1185">Reference proteome</keyword>
<dbReference type="RefSeq" id="WP_203168034.1">
    <property type="nucleotide sequence ID" value="NZ_JAEVLS010000003.1"/>
</dbReference>
<comment type="cofactor">
    <cofactor evidence="1">
        <name>pyridoxal 5'-phosphate</name>
        <dbReference type="ChEBI" id="CHEBI:597326"/>
    </cofactor>
</comment>